<evidence type="ECO:0000256" key="1">
    <source>
        <dbReference type="ARBA" id="ARBA00003041"/>
    </source>
</evidence>
<gene>
    <name evidence="11" type="primary">fliH</name>
    <name evidence="11" type="ORF">GCM10011289_03910</name>
</gene>
<reference evidence="11" key="1">
    <citation type="journal article" date="2014" name="Int. J. Syst. Evol. Microbiol.">
        <title>Complete genome sequence of Corynebacterium casei LMG S-19264T (=DSM 44701T), isolated from a smear-ripened cheese.</title>
        <authorList>
            <consortium name="US DOE Joint Genome Institute (JGI-PGF)"/>
            <person name="Walter F."/>
            <person name="Albersmeier A."/>
            <person name="Kalinowski J."/>
            <person name="Ruckert C."/>
        </authorList>
    </citation>
    <scope>NUCLEOTIDE SEQUENCE</scope>
    <source>
        <strain evidence="11">KCTC 32182</strain>
    </source>
</reference>
<comment type="subcellular location">
    <subcellularLocation>
        <location evidence="2">Cytoplasm</location>
    </subcellularLocation>
</comment>
<dbReference type="InterPro" id="IPR000563">
    <property type="entry name" value="Flag_FliH"/>
</dbReference>
<keyword evidence="7" id="KW-1005">Bacterial flagellum biogenesis</keyword>
<evidence type="ECO:0000256" key="5">
    <source>
        <dbReference type="ARBA" id="ARBA00022448"/>
    </source>
</evidence>
<dbReference type="RefSeq" id="WP_189530563.1">
    <property type="nucleotide sequence ID" value="NZ_BMYX01000001.1"/>
</dbReference>
<comment type="function">
    <text evidence="1">Needed for flagellar regrowth and assembly.</text>
</comment>
<keyword evidence="11" id="KW-0282">Flagellum</keyword>
<dbReference type="GO" id="GO:0003774">
    <property type="term" value="F:cytoskeletal motor activity"/>
    <property type="evidence" value="ECO:0007669"/>
    <property type="project" value="InterPro"/>
</dbReference>
<dbReference type="PANTHER" id="PTHR34982:SF1">
    <property type="entry name" value="FLAGELLAR ASSEMBLY PROTEIN FLIH"/>
    <property type="match status" value="1"/>
</dbReference>
<evidence type="ECO:0000256" key="2">
    <source>
        <dbReference type="ARBA" id="ARBA00004496"/>
    </source>
</evidence>
<name>A0A918NY47_9NEIS</name>
<keyword evidence="11" id="KW-0966">Cell projection</keyword>
<dbReference type="GO" id="GO:0044781">
    <property type="term" value="P:bacterial-type flagellum organization"/>
    <property type="evidence" value="ECO:0007669"/>
    <property type="project" value="UniProtKB-KW"/>
</dbReference>
<dbReference type="EMBL" id="BMYX01000001">
    <property type="protein sequence ID" value="GGY04608.1"/>
    <property type="molecule type" value="Genomic_DNA"/>
</dbReference>
<organism evidence="11 12">
    <name type="scientific">Paludibacterium paludis</name>
    <dbReference type="NCBI Taxonomy" id="1225769"/>
    <lineage>
        <taxon>Bacteria</taxon>
        <taxon>Pseudomonadati</taxon>
        <taxon>Pseudomonadota</taxon>
        <taxon>Betaproteobacteria</taxon>
        <taxon>Neisseriales</taxon>
        <taxon>Chromobacteriaceae</taxon>
        <taxon>Paludibacterium</taxon>
    </lineage>
</organism>
<comment type="similarity">
    <text evidence="3">Belongs to the FliH family.</text>
</comment>
<dbReference type="NCBIfam" id="NF009925">
    <property type="entry name" value="PRK13386.1"/>
    <property type="match status" value="1"/>
</dbReference>
<keyword evidence="6" id="KW-0963">Cytoplasm</keyword>
<dbReference type="Proteomes" id="UP000645257">
    <property type="component" value="Unassembled WGS sequence"/>
</dbReference>
<protein>
    <recommendedName>
        <fullName evidence="4">Flagellar assembly protein FliH</fullName>
    </recommendedName>
</protein>
<evidence type="ECO:0000256" key="8">
    <source>
        <dbReference type="ARBA" id="ARBA00022927"/>
    </source>
</evidence>
<evidence type="ECO:0000256" key="4">
    <source>
        <dbReference type="ARBA" id="ARBA00016507"/>
    </source>
</evidence>
<keyword evidence="11" id="KW-0969">Cilium</keyword>
<evidence type="ECO:0000256" key="3">
    <source>
        <dbReference type="ARBA" id="ARBA00006602"/>
    </source>
</evidence>
<reference evidence="11" key="2">
    <citation type="submission" date="2020-09" db="EMBL/GenBank/DDBJ databases">
        <authorList>
            <person name="Sun Q."/>
            <person name="Kim S."/>
        </authorList>
    </citation>
    <scope>NUCLEOTIDE SEQUENCE</scope>
    <source>
        <strain evidence="11">KCTC 32182</strain>
    </source>
</reference>
<keyword evidence="9" id="KW-1006">Bacterial flagellum protein export</keyword>
<evidence type="ECO:0000259" key="10">
    <source>
        <dbReference type="Pfam" id="PF02108"/>
    </source>
</evidence>
<dbReference type="GO" id="GO:0015031">
    <property type="term" value="P:protein transport"/>
    <property type="evidence" value="ECO:0007669"/>
    <property type="project" value="UniProtKB-KW"/>
</dbReference>
<dbReference type="InterPro" id="IPR051472">
    <property type="entry name" value="T3SS_Stator/FliH"/>
</dbReference>
<dbReference type="AlphaFoldDB" id="A0A918NY47"/>
<dbReference type="PRINTS" id="PR01003">
    <property type="entry name" value="FLGFLIH"/>
</dbReference>
<evidence type="ECO:0000313" key="12">
    <source>
        <dbReference type="Proteomes" id="UP000645257"/>
    </source>
</evidence>
<comment type="caution">
    <text evidence="11">The sequence shown here is derived from an EMBL/GenBank/DDBJ whole genome shotgun (WGS) entry which is preliminary data.</text>
</comment>
<dbReference type="GO" id="GO:0009288">
    <property type="term" value="C:bacterial-type flagellum"/>
    <property type="evidence" value="ECO:0007669"/>
    <property type="project" value="InterPro"/>
</dbReference>
<dbReference type="InterPro" id="IPR018035">
    <property type="entry name" value="Flagellar_FliH/T3SS_HrpE"/>
</dbReference>
<feature type="domain" description="Flagellar assembly protein FliH/Type III secretion system HrpE" evidence="10">
    <location>
        <begin position="88"/>
        <end position="211"/>
    </location>
</feature>
<evidence type="ECO:0000313" key="11">
    <source>
        <dbReference type="EMBL" id="GGY04608.1"/>
    </source>
</evidence>
<proteinExistence type="inferred from homology"/>
<keyword evidence="5" id="KW-0813">Transport</keyword>
<dbReference type="GO" id="GO:0071973">
    <property type="term" value="P:bacterial-type flagellum-dependent cell motility"/>
    <property type="evidence" value="ECO:0007669"/>
    <property type="project" value="InterPro"/>
</dbReference>
<keyword evidence="12" id="KW-1185">Reference proteome</keyword>
<keyword evidence="8" id="KW-0653">Protein transport</keyword>
<evidence type="ECO:0000256" key="9">
    <source>
        <dbReference type="ARBA" id="ARBA00023225"/>
    </source>
</evidence>
<sequence length="234" mass="25785">MAPGIRLYKFPPLARLDAPAGDTGSHAIDAQARLEEGYRQGMDSGYREGREAGFAEGREEGRDEGRREGLEVGRAEALEAVRREFAAAMAPVDALLAELRRVQADYKTAMRREVVDLVGKVASQVVRSELALKPVQLLSLVDETLATLPGTHTDVQVFLNPEECQRIQELAPERAAKWTLIPDARLGYGECRVQAGDAEADAGCQQRLERCMDRVREQLLGDPDAEQETDDTLP</sequence>
<evidence type="ECO:0000256" key="7">
    <source>
        <dbReference type="ARBA" id="ARBA00022795"/>
    </source>
</evidence>
<accession>A0A918NY47</accession>
<dbReference type="Pfam" id="PF02108">
    <property type="entry name" value="FliH"/>
    <property type="match status" value="1"/>
</dbReference>
<evidence type="ECO:0000256" key="6">
    <source>
        <dbReference type="ARBA" id="ARBA00022490"/>
    </source>
</evidence>
<dbReference type="GO" id="GO:0005829">
    <property type="term" value="C:cytosol"/>
    <property type="evidence" value="ECO:0007669"/>
    <property type="project" value="TreeGrafter"/>
</dbReference>
<dbReference type="PANTHER" id="PTHR34982">
    <property type="entry name" value="YOP PROTEINS TRANSLOCATION PROTEIN L"/>
    <property type="match status" value="1"/>
</dbReference>